<keyword evidence="7 10" id="KW-0472">Membrane</keyword>
<evidence type="ECO:0000256" key="6">
    <source>
        <dbReference type="ARBA" id="ARBA00023002"/>
    </source>
</evidence>
<dbReference type="Pfam" id="PF07884">
    <property type="entry name" value="VKOR"/>
    <property type="match status" value="1"/>
</dbReference>
<dbReference type="Proteomes" id="UP000199258">
    <property type="component" value="Unassembled WGS sequence"/>
</dbReference>
<protein>
    <submittedName>
        <fullName evidence="12">Uncharacterized membrane protein</fullName>
    </submittedName>
</protein>
<keyword evidence="9" id="KW-0676">Redox-active center</keyword>
<evidence type="ECO:0000256" key="4">
    <source>
        <dbReference type="ARBA" id="ARBA00022719"/>
    </source>
</evidence>
<name>A0A1G8JQW4_9MICC</name>
<dbReference type="RefSeq" id="WP_090586842.1">
    <property type="nucleotide sequence ID" value="NZ_FNDT01000009.1"/>
</dbReference>
<dbReference type="GO" id="GO:0016491">
    <property type="term" value="F:oxidoreductase activity"/>
    <property type="evidence" value="ECO:0007669"/>
    <property type="project" value="UniProtKB-KW"/>
</dbReference>
<evidence type="ECO:0000256" key="5">
    <source>
        <dbReference type="ARBA" id="ARBA00022989"/>
    </source>
</evidence>
<proteinExistence type="inferred from homology"/>
<dbReference type="CDD" id="cd12922">
    <property type="entry name" value="VKOR_5"/>
    <property type="match status" value="1"/>
</dbReference>
<dbReference type="EMBL" id="FNDT01000009">
    <property type="protein sequence ID" value="SDI33417.1"/>
    <property type="molecule type" value="Genomic_DNA"/>
</dbReference>
<evidence type="ECO:0000256" key="3">
    <source>
        <dbReference type="ARBA" id="ARBA00022692"/>
    </source>
</evidence>
<keyword evidence="8" id="KW-1015">Disulfide bond</keyword>
<keyword evidence="5 10" id="KW-1133">Transmembrane helix</keyword>
<dbReference type="InterPro" id="IPR041714">
    <property type="entry name" value="VKOR_Actinobacteria"/>
</dbReference>
<evidence type="ECO:0000256" key="8">
    <source>
        <dbReference type="ARBA" id="ARBA00023157"/>
    </source>
</evidence>
<dbReference type="GO" id="GO:0016020">
    <property type="term" value="C:membrane"/>
    <property type="evidence" value="ECO:0007669"/>
    <property type="project" value="UniProtKB-SubCell"/>
</dbReference>
<reference evidence="12 13" key="1">
    <citation type="submission" date="2016-10" db="EMBL/GenBank/DDBJ databases">
        <authorList>
            <person name="de Groot N.N."/>
        </authorList>
    </citation>
    <scope>NUCLEOTIDE SEQUENCE [LARGE SCALE GENOMIC DNA]</scope>
    <source>
        <strain evidence="12 13">NP_1H</strain>
    </source>
</reference>
<organism evidence="12 13">
    <name type="scientific">Arthrobacter subterraneus</name>
    <dbReference type="NCBI Taxonomy" id="335973"/>
    <lineage>
        <taxon>Bacteria</taxon>
        <taxon>Bacillati</taxon>
        <taxon>Actinomycetota</taxon>
        <taxon>Actinomycetes</taxon>
        <taxon>Micrococcales</taxon>
        <taxon>Micrococcaceae</taxon>
        <taxon>Arthrobacter</taxon>
    </lineage>
</organism>
<evidence type="ECO:0000256" key="7">
    <source>
        <dbReference type="ARBA" id="ARBA00023136"/>
    </source>
</evidence>
<keyword evidence="13" id="KW-1185">Reference proteome</keyword>
<dbReference type="OrthoDB" id="9783799at2"/>
<comment type="subcellular location">
    <subcellularLocation>
        <location evidence="1">Membrane</location>
        <topology evidence="1">Multi-pass membrane protein</topology>
    </subcellularLocation>
</comment>
<evidence type="ECO:0000256" key="1">
    <source>
        <dbReference type="ARBA" id="ARBA00004141"/>
    </source>
</evidence>
<evidence type="ECO:0000256" key="2">
    <source>
        <dbReference type="ARBA" id="ARBA00006214"/>
    </source>
</evidence>
<keyword evidence="6" id="KW-0560">Oxidoreductase</keyword>
<evidence type="ECO:0000256" key="9">
    <source>
        <dbReference type="ARBA" id="ARBA00023284"/>
    </source>
</evidence>
<evidence type="ECO:0000313" key="13">
    <source>
        <dbReference type="Proteomes" id="UP000199258"/>
    </source>
</evidence>
<feature type="domain" description="Vitamin K epoxide reductase" evidence="11">
    <location>
        <begin position="26"/>
        <end position="167"/>
    </location>
</feature>
<feature type="transmembrane region" description="Helical" evidence="10">
    <location>
        <begin position="141"/>
        <end position="165"/>
    </location>
</feature>
<keyword evidence="4" id="KW-0874">Quinone</keyword>
<feature type="transmembrane region" description="Helical" evidence="10">
    <location>
        <begin position="90"/>
        <end position="108"/>
    </location>
</feature>
<feature type="transmembrane region" description="Helical" evidence="10">
    <location>
        <begin position="115"/>
        <end position="135"/>
    </location>
</feature>
<evidence type="ECO:0000256" key="10">
    <source>
        <dbReference type="SAM" id="Phobius"/>
    </source>
</evidence>
<feature type="transmembrane region" description="Helical" evidence="10">
    <location>
        <begin position="186"/>
        <end position="206"/>
    </location>
</feature>
<dbReference type="SMART" id="SM00756">
    <property type="entry name" value="VKc"/>
    <property type="match status" value="1"/>
</dbReference>
<dbReference type="STRING" id="335973.SAMN04488693_10988"/>
<feature type="transmembrane region" description="Helical" evidence="10">
    <location>
        <begin position="30"/>
        <end position="49"/>
    </location>
</feature>
<keyword evidence="3 10" id="KW-0812">Transmembrane</keyword>
<comment type="similarity">
    <text evidence="2">Belongs to the VKOR family.</text>
</comment>
<dbReference type="GO" id="GO:0048038">
    <property type="term" value="F:quinone binding"/>
    <property type="evidence" value="ECO:0007669"/>
    <property type="project" value="UniProtKB-KW"/>
</dbReference>
<evidence type="ECO:0000313" key="12">
    <source>
        <dbReference type="EMBL" id="SDI33417.1"/>
    </source>
</evidence>
<dbReference type="AlphaFoldDB" id="A0A1G8JQW4"/>
<dbReference type="Gene3D" id="1.20.1440.130">
    <property type="entry name" value="VKOR domain"/>
    <property type="match status" value="1"/>
</dbReference>
<evidence type="ECO:0000259" key="11">
    <source>
        <dbReference type="SMART" id="SM00756"/>
    </source>
</evidence>
<dbReference type="InterPro" id="IPR038354">
    <property type="entry name" value="VKOR_sf"/>
</dbReference>
<dbReference type="InterPro" id="IPR012932">
    <property type="entry name" value="VKOR"/>
</dbReference>
<gene>
    <name evidence="12" type="ORF">SAMN04488693_10988</name>
</gene>
<accession>A0A1G8JQW4</accession>
<sequence>MPANAGHGGAGTAGAREAGGPAFATDRGMAWAFAVCGAVGFLASGQLVLERLALYQDPGYVTSCDISPFVSCGEVFRTWQAALFGFPNPLIGIVAFAVILTTAMVLFSGARPARWYWRGLQAGVGLGFVFVIWLWSQALFAIHILCLYCMVVWAAMIVLTVLLTARNAIHGDVPSPAALRRFLAGWAWPLTVLLLAATAASVFFSFSRAFLG</sequence>